<geneLocation type="plastid" evidence="8"/>
<dbReference type="InterPro" id="IPR006195">
    <property type="entry name" value="aa-tRNA-synth_II"/>
</dbReference>
<dbReference type="Pfam" id="PF13393">
    <property type="entry name" value="tRNA-synt_His"/>
    <property type="match status" value="1"/>
</dbReference>
<feature type="binding site" evidence="6">
    <location>
        <begin position="259"/>
        <end position="260"/>
    </location>
    <ligand>
        <name>L-histidine</name>
        <dbReference type="ChEBI" id="CHEBI:57595"/>
    </ligand>
</feature>
<dbReference type="InterPro" id="IPR041715">
    <property type="entry name" value="HisRS-like_core"/>
</dbReference>
<dbReference type="Gene3D" id="3.40.50.800">
    <property type="entry name" value="Anticodon-binding domain"/>
    <property type="match status" value="1"/>
</dbReference>
<feature type="binding site" evidence="6">
    <location>
        <position position="255"/>
    </location>
    <ligand>
        <name>L-histidine</name>
        <dbReference type="ChEBI" id="CHEBI:57595"/>
    </ligand>
</feature>
<accession>A0A1C9CHA7</accession>
<dbReference type="InterPro" id="IPR004516">
    <property type="entry name" value="HisRS/HisZ"/>
</dbReference>
<evidence type="ECO:0000256" key="4">
    <source>
        <dbReference type="ARBA" id="ARBA00030619"/>
    </source>
</evidence>
<dbReference type="GO" id="GO:0006427">
    <property type="term" value="P:histidyl-tRNA aminoacylation"/>
    <property type="evidence" value="ECO:0007669"/>
    <property type="project" value="InterPro"/>
</dbReference>
<keyword evidence="8" id="KW-0436">Ligase</keyword>
<dbReference type="InterPro" id="IPR015807">
    <property type="entry name" value="His-tRNA-ligase"/>
</dbReference>
<dbReference type="GO" id="GO:0005737">
    <property type="term" value="C:cytoplasm"/>
    <property type="evidence" value="ECO:0007669"/>
    <property type="project" value="InterPro"/>
</dbReference>
<reference evidence="8" key="1">
    <citation type="journal article" date="2018" name="PLoS ONE">
        <title>Plastid genome analysis of three Nemaliophycidae red algal species suggests environmental adaptation for iron limited habitats.</title>
        <authorList>
            <person name="Cho C.H."/>
            <person name="Choi J.W."/>
            <person name="Lam D.W."/>
            <person name="Kim K.M."/>
            <person name="Yoon H.S."/>
        </authorList>
    </citation>
    <scope>NUCLEOTIDE SEQUENCE</scope>
</reference>
<keyword evidence="8" id="KW-0030">Aminoacyl-tRNA synthetase</keyword>
<dbReference type="GeneID" id="29070368"/>
<evidence type="ECO:0000259" key="7">
    <source>
        <dbReference type="PROSITE" id="PS50862"/>
    </source>
</evidence>
<organism evidence="8">
    <name type="scientific">Palmaria palmata</name>
    <name type="common">Dulse</name>
    <name type="synonym">Rhodymenia palmata</name>
    <dbReference type="NCBI Taxonomy" id="2822"/>
    <lineage>
        <taxon>Eukaryota</taxon>
        <taxon>Rhodophyta</taxon>
        <taxon>Florideophyceae</taxon>
        <taxon>Nemaliophycidae</taxon>
        <taxon>Palmariales</taxon>
        <taxon>Palmariaceae</taxon>
        <taxon>Palmaria</taxon>
    </lineage>
</organism>
<dbReference type="HAMAP" id="MF_00127">
    <property type="entry name" value="His_tRNA_synth"/>
    <property type="match status" value="1"/>
</dbReference>
<dbReference type="PROSITE" id="PS50862">
    <property type="entry name" value="AA_TRNA_LIGASE_II"/>
    <property type="match status" value="1"/>
</dbReference>
<gene>
    <name evidence="8" type="primary">hisS</name>
    <name evidence="8" type="ORF">Palma_148</name>
</gene>
<dbReference type="PANTHER" id="PTHR43707:SF1">
    <property type="entry name" value="HISTIDINE--TRNA LIGASE, MITOCHONDRIAL-RELATED"/>
    <property type="match status" value="1"/>
</dbReference>
<dbReference type="NCBIfam" id="TIGR00442">
    <property type="entry name" value="hisS"/>
    <property type="match status" value="1"/>
</dbReference>
<evidence type="ECO:0000256" key="5">
    <source>
        <dbReference type="ARBA" id="ARBA00047639"/>
    </source>
</evidence>
<sequence length="421" mass="48512">MQSIRGMHDILPKDTKYWQHVYNVAIDILNQASYQEIRTPIIEDTALFLRGIGSDTDIVSKEMYSFEDRGKRDLTLRPEGTAPVARSLIQHKLYNEQHIQKLWYMGPMFRYERPQHGRQRQFHQLGLECYGSNSPILDAEAIYLANQIIDSLECSKYTIEINSIGSVNTRQDYEKALRIYLSTYKLDLDRESQQRLIVSPLTILDSKDPQTQEILLNAPIISNFLDREALTHFEKMQDYLSSMNIPFTINNQLVRGLDYYNSTVFEIKTNLLGTQDTICGGGRYDSLTQQLGGPAIPALGWGIGIERLLLLVQNKLELPQSSELIYLALQGYEAEKKGLSLIPIFRNYDLRYEVDLSGSSFQKQVKRAHKKNALICVIIGEEESSSQTLTVKWLKEYRQETCSRQQFIDTLKLYKKEELTG</sequence>
<proteinExistence type="inferred from homology"/>
<evidence type="ECO:0000256" key="2">
    <source>
        <dbReference type="ARBA" id="ARBA00012815"/>
    </source>
</evidence>
<evidence type="ECO:0000313" key="8">
    <source>
        <dbReference type="EMBL" id="AOM67780.1"/>
    </source>
</evidence>
<dbReference type="SUPFAM" id="SSF55681">
    <property type="entry name" value="Class II aaRS and biotin synthetases"/>
    <property type="match status" value="1"/>
</dbReference>
<dbReference type="AlphaFoldDB" id="A0A1C9CHA7"/>
<dbReference type="GO" id="GO:0004821">
    <property type="term" value="F:histidine-tRNA ligase activity"/>
    <property type="evidence" value="ECO:0007669"/>
    <property type="project" value="UniProtKB-EC"/>
</dbReference>
<feature type="binding site" evidence="6">
    <location>
        <position position="110"/>
    </location>
    <ligand>
        <name>L-histidine</name>
        <dbReference type="ChEBI" id="CHEBI:57595"/>
    </ligand>
</feature>
<dbReference type="InterPro" id="IPR036621">
    <property type="entry name" value="Anticodon-bd_dom_sf"/>
</dbReference>
<name>A0A1C9CHA7_PALPL</name>
<dbReference type="CDD" id="cd00773">
    <property type="entry name" value="HisRS-like_core"/>
    <property type="match status" value="1"/>
</dbReference>
<dbReference type="PANTHER" id="PTHR43707">
    <property type="entry name" value="HISTIDYL-TRNA SYNTHETASE"/>
    <property type="match status" value="1"/>
</dbReference>
<dbReference type="SUPFAM" id="SSF52954">
    <property type="entry name" value="Class II aaRS ABD-related"/>
    <property type="match status" value="1"/>
</dbReference>
<keyword evidence="3" id="KW-0547">Nucleotide-binding</keyword>
<feature type="binding site" evidence="6">
    <location>
        <position position="124"/>
    </location>
    <ligand>
        <name>L-histidine</name>
        <dbReference type="ChEBI" id="CHEBI:57595"/>
    </ligand>
</feature>
<dbReference type="InterPro" id="IPR045864">
    <property type="entry name" value="aa-tRNA-synth_II/BPL/LPL"/>
</dbReference>
<dbReference type="Gene3D" id="3.30.930.10">
    <property type="entry name" value="Bira Bifunctional Protein, Domain 2"/>
    <property type="match status" value="1"/>
</dbReference>
<comment type="catalytic activity">
    <reaction evidence="5">
        <text>tRNA(His) + L-histidine + ATP = L-histidyl-tRNA(His) + AMP + diphosphate + H(+)</text>
        <dbReference type="Rhea" id="RHEA:17313"/>
        <dbReference type="Rhea" id="RHEA-COMP:9665"/>
        <dbReference type="Rhea" id="RHEA-COMP:9689"/>
        <dbReference type="ChEBI" id="CHEBI:15378"/>
        <dbReference type="ChEBI" id="CHEBI:30616"/>
        <dbReference type="ChEBI" id="CHEBI:33019"/>
        <dbReference type="ChEBI" id="CHEBI:57595"/>
        <dbReference type="ChEBI" id="CHEBI:78442"/>
        <dbReference type="ChEBI" id="CHEBI:78527"/>
        <dbReference type="ChEBI" id="CHEBI:456215"/>
        <dbReference type="EC" id="6.1.1.21"/>
    </reaction>
</comment>
<comment type="similarity">
    <text evidence="1">Belongs to the class-II aminoacyl-tRNA synthetase family.</text>
</comment>
<evidence type="ECO:0000256" key="6">
    <source>
        <dbReference type="PIRSR" id="PIRSR001549-1"/>
    </source>
</evidence>
<dbReference type="Pfam" id="PF03129">
    <property type="entry name" value="HGTP_anticodon"/>
    <property type="match status" value="1"/>
</dbReference>
<feature type="binding site" evidence="6">
    <location>
        <position position="128"/>
    </location>
    <ligand>
        <name>L-histidine</name>
        <dbReference type="ChEBI" id="CHEBI:57595"/>
    </ligand>
</feature>
<feature type="domain" description="Aminoacyl-transfer RNA synthetases class-II family profile" evidence="7">
    <location>
        <begin position="1"/>
        <end position="343"/>
    </location>
</feature>
<dbReference type="RefSeq" id="YP_009294340.1">
    <property type="nucleotide sequence ID" value="NC_031147.1"/>
</dbReference>
<dbReference type="PIRSF" id="PIRSF001549">
    <property type="entry name" value="His-tRNA_synth"/>
    <property type="match status" value="1"/>
</dbReference>
<feature type="binding site" evidence="6">
    <location>
        <begin position="79"/>
        <end position="81"/>
    </location>
    <ligand>
        <name>L-histidine</name>
        <dbReference type="ChEBI" id="CHEBI:57595"/>
    </ligand>
</feature>
<dbReference type="GO" id="GO:0005524">
    <property type="term" value="F:ATP binding"/>
    <property type="evidence" value="ECO:0007669"/>
    <property type="project" value="InterPro"/>
</dbReference>
<evidence type="ECO:0000256" key="3">
    <source>
        <dbReference type="ARBA" id="ARBA00022741"/>
    </source>
</evidence>
<protein>
    <recommendedName>
        <fullName evidence="2">histidine--tRNA ligase</fullName>
        <ecNumber evidence="2">6.1.1.21</ecNumber>
    </recommendedName>
    <alternativeName>
        <fullName evidence="4">Histidyl-tRNA synthetase</fullName>
    </alternativeName>
</protein>
<dbReference type="EC" id="6.1.1.21" evidence="2"/>
<keyword evidence="8" id="KW-0934">Plastid</keyword>
<dbReference type="EMBL" id="KX284726">
    <property type="protein sequence ID" value="AOM67780.1"/>
    <property type="molecule type" value="Genomic_DNA"/>
</dbReference>
<evidence type="ECO:0000256" key="1">
    <source>
        <dbReference type="ARBA" id="ARBA00008226"/>
    </source>
</evidence>
<dbReference type="InterPro" id="IPR004154">
    <property type="entry name" value="Anticodon-bd"/>
</dbReference>